<dbReference type="PROSITE" id="PS01124">
    <property type="entry name" value="HTH_ARAC_FAMILY_2"/>
    <property type="match status" value="1"/>
</dbReference>
<sequence>MKHRTIPAIGMNLHSRDSLRAEGFVAMAYEESMNAEPARLQPHYHDFFQVSLLRGPGRLMHDFREKNVDGLTLLFITPGQVHTVKPEADMRGTIISFTREFFDASSETGATLLLELPFYFATDTPPWLSLDPVRETEIPALFRELQSEADLARPDAPEVIRALLRILFIKSRRLHTAKTAAPQTVRATALVRSFQLAVEKHFLEWASLAPYARKLSVSVNHLNDVVSAATGRAAGEHIRLRRLLAAKRQLLHSELTVSEIGFKLGFKDPSYFSRFFRRYEKLTPAAFRARSREKYQQQTG</sequence>
<reference evidence="5 6" key="1">
    <citation type="submission" date="2019-07" db="EMBL/GenBank/DDBJ databases">
        <title>Description of 53C-WASEF.</title>
        <authorList>
            <person name="Pitt A."/>
            <person name="Hahn M.W."/>
        </authorList>
    </citation>
    <scope>NUCLEOTIDE SEQUENCE [LARGE SCALE GENOMIC DNA]</scope>
    <source>
        <strain evidence="5 6">53C-WASEF</strain>
    </source>
</reference>
<dbReference type="InterPro" id="IPR020449">
    <property type="entry name" value="Tscrpt_reg_AraC-type_HTH"/>
</dbReference>
<dbReference type="Pfam" id="PF12833">
    <property type="entry name" value="HTH_18"/>
    <property type="match status" value="1"/>
</dbReference>
<keyword evidence="1" id="KW-0805">Transcription regulation</keyword>
<evidence type="ECO:0000256" key="3">
    <source>
        <dbReference type="ARBA" id="ARBA00023163"/>
    </source>
</evidence>
<evidence type="ECO:0000259" key="4">
    <source>
        <dbReference type="PROSITE" id="PS01124"/>
    </source>
</evidence>
<dbReference type="Gene3D" id="1.10.10.60">
    <property type="entry name" value="Homeodomain-like"/>
    <property type="match status" value="1"/>
</dbReference>
<dbReference type="GO" id="GO:0043565">
    <property type="term" value="F:sequence-specific DNA binding"/>
    <property type="evidence" value="ECO:0007669"/>
    <property type="project" value="InterPro"/>
</dbReference>
<dbReference type="InterPro" id="IPR009057">
    <property type="entry name" value="Homeodomain-like_sf"/>
</dbReference>
<dbReference type="InterPro" id="IPR018060">
    <property type="entry name" value="HTH_AraC"/>
</dbReference>
<dbReference type="EMBL" id="VMBG01000003">
    <property type="protein sequence ID" value="TSJ75798.1"/>
    <property type="molecule type" value="Genomic_DNA"/>
</dbReference>
<comment type="caution">
    <text evidence="5">The sequence shown here is derived from an EMBL/GenBank/DDBJ whole genome shotgun (WGS) entry which is preliminary data.</text>
</comment>
<dbReference type="PRINTS" id="PR00032">
    <property type="entry name" value="HTHARAC"/>
</dbReference>
<dbReference type="SUPFAM" id="SSF51215">
    <property type="entry name" value="Regulatory protein AraC"/>
    <property type="match status" value="1"/>
</dbReference>
<evidence type="ECO:0000313" key="6">
    <source>
        <dbReference type="Proteomes" id="UP000315648"/>
    </source>
</evidence>
<keyword evidence="2" id="KW-0238">DNA-binding</keyword>
<dbReference type="PANTHER" id="PTHR43280">
    <property type="entry name" value="ARAC-FAMILY TRANSCRIPTIONAL REGULATOR"/>
    <property type="match status" value="1"/>
</dbReference>
<dbReference type="InterPro" id="IPR003313">
    <property type="entry name" value="AraC-bd"/>
</dbReference>
<dbReference type="AlphaFoldDB" id="A0A556QGP1"/>
<name>A0A556QGP1_9BACT</name>
<dbReference type="Proteomes" id="UP000315648">
    <property type="component" value="Unassembled WGS sequence"/>
</dbReference>
<proteinExistence type="predicted"/>
<dbReference type="RefSeq" id="WP_144354071.1">
    <property type="nucleotide sequence ID" value="NZ_CBCRVV010000004.1"/>
</dbReference>
<keyword evidence="3" id="KW-0804">Transcription</keyword>
<dbReference type="Pfam" id="PF02311">
    <property type="entry name" value="AraC_binding"/>
    <property type="match status" value="1"/>
</dbReference>
<protein>
    <submittedName>
        <fullName evidence="5">Helix-turn-helix domain-containing protein</fullName>
    </submittedName>
</protein>
<evidence type="ECO:0000313" key="5">
    <source>
        <dbReference type="EMBL" id="TSJ75798.1"/>
    </source>
</evidence>
<dbReference type="SMART" id="SM00342">
    <property type="entry name" value="HTH_ARAC"/>
    <property type="match status" value="1"/>
</dbReference>
<dbReference type="OrthoDB" id="506156at2"/>
<organism evidence="5 6">
    <name type="scientific">Rariglobus hedericola</name>
    <dbReference type="NCBI Taxonomy" id="2597822"/>
    <lineage>
        <taxon>Bacteria</taxon>
        <taxon>Pseudomonadati</taxon>
        <taxon>Verrucomicrobiota</taxon>
        <taxon>Opitutia</taxon>
        <taxon>Opitutales</taxon>
        <taxon>Opitutaceae</taxon>
        <taxon>Rariglobus</taxon>
    </lineage>
</organism>
<dbReference type="PANTHER" id="PTHR43280:SF32">
    <property type="entry name" value="TRANSCRIPTIONAL REGULATORY PROTEIN"/>
    <property type="match status" value="1"/>
</dbReference>
<dbReference type="PROSITE" id="PS00041">
    <property type="entry name" value="HTH_ARAC_FAMILY_1"/>
    <property type="match status" value="1"/>
</dbReference>
<dbReference type="GO" id="GO:0003700">
    <property type="term" value="F:DNA-binding transcription factor activity"/>
    <property type="evidence" value="ECO:0007669"/>
    <property type="project" value="InterPro"/>
</dbReference>
<evidence type="ECO:0000256" key="2">
    <source>
        <dbReference type="ARBA" id="ARBA00023125"/>
    </source>
</evidence>
<evidence type="ECO:0000256" key="1">
    <source>
        <dbReference type="ARBA" id="ARBA00023015"/>
    </source>
</evidence>
<gene>
    <name evidence="5" type="ORF">FPL22_16165</name>
</gene>
<dbReference type="SUPFAM" id="SSF46689">
    <property type="entry name" value="Homeodomain-like"/>
    <property type="match status" value="1"/>
</dbReference>
<feature type="domain" description="HTH araC/xylS-type" evidence="4">
    <location>
        <begin position="192"/>
        <end position="290"/>
    </location>
</feature>
<dbReference type="InterPro" id="IPR037923">
    <property type="entry name" value="HTH-like"/>
</dbReference>
<dbReference type="InterPro" id="IPR018062">
    <property type="entry name" value="HTH_AraC-typ_CS"/>
</dbReference>
<keyword evidence="6" id="KW-1185">Reference proteome</keyword>
<accession>A0A556QGP1</accession>